<evidence type="ECO:0000256" key="1">
    <source>
        <dbReference type="SAM" id="MobiDB-lite"/>
    </source>
</evidence>
<sequence length="960" mass="101653">MALVSGAAASLTLAAHYPLAPAVMATLVLAGWAAFFAWPRLWLLVVPALLPIIGLMPWTGWITFEEMDILVLAVAAGGYARLAWPVRDGVPGLSGVSVLAWLLALLFAASTLVAVCRGFSDAGGFSFGWFQGYLEPMNSVRLGKSILLALLVLPLWQSAFRQQPERAQRLLAWGLMLGLAGAALATVWERAAFTGLLNFSTDYRTTALFWEMHVGGAALDGFLALTVPFALRELMLARTPTRWGLAVTVLALGAYACLTTFSRGVYLAVPIGAAVFMGLHARQIKLLAPSPTTGYVQAGQADTGMYLGAALLLVIGFAAGAAWMFQTSGYRGMAALLGTVVLMLPLAQVLRRFKPGQWLAGMALGLVLVLLAGAVGWLLPKGAYVAWGLAAVLTAAMLWLGRRATPAASMAGPMAFGGFLATVAAGALVANHWGDAAGLLHAAPALLAVLAVSLVAGARRKPLWPQALRWQATMTCTLGMVAAVVGVMDGGAYMDNRFSTGEQDLGVRLAHWRLGRDMLRTPADWWLGKGMGRFPANYFLLGDPEQHPGDYRLKHEDGNTFLTLTGGLHVLGWGEMLRVSQRVAPPGSSALVTARVQADKDVQLHFEVCEKHLLYNGGCMLAESIVKGLPGVWQNLRVPLKGGAVSRGNWYAPRLLAFSMAMASSGGVANLADVALTGADGRELLTNGDFSAGMAHWFFSSDRYHMPWHIKSLYMDVLFDQGLVGLALWGLLLAGALWRTSLGGARRHSLAPALAASLSGFAVVGLFDSLVDVPRVAWLFYLLVLVAWTLPRQPQAPAAARHRQRGSVASLAALALLCLMSGLPGNARAGALEPAPQVIHVGAHQTTKTIAEAARLARAGATIDVDSGTYAGDVAVWTKDNLTLRAVGGRVLLLADGAAAEGKAIWVVRAHGMRVDGFDFEGAAVPDRNGAGIRLDDPTHNPLATTMTAPVPREAPSLPE</sequence>
<feature type="transmembrane region" description="Helical" evidence="2">
    <location>
        <begin position="305"/>
        <end position="324"/>
    </location>
</feature>
<reference evidence="3 4" key="1">
    <citation type="submission" date="2019-01" db="EMBL/GenBank/DDBJ databases">
        <title>Genomic insights into a novel species Rhodoferax sp.</title>
        <authorList>
            <person name="Jin L."/>
        </authorList>
    </citation>
    <scope>NUCLEOTIDE SEQUENCE [LARGE SCALE GENOMIC DNA]</scope>
    <source>
        <strain evidence="3 4">CHu59-6-5</strain>
    </source>
</reference>
<feature type="transmembrane region" description="Helical" evidence="2">
    <location>
        <begin position="42"/>
        <end position="63"/>
    </location>
</feature>
<dbReference type="OrthoDB" id="283584at2"/>
<feature type="transmembrane region" description="Helical" evidence="2">
    <location>
        <begin position="243"/>
        <end position="261"/>
    </location>
</feature>
<feature type="transmembrane region" description="Helical" evidence="2">
    <location>
        <begin position="15"/>
        <end position="35"/>
    </location>
</feature>
<evidence type="ECO:0008006" key="5">
    <source>
        <dbReference type="Google" id="ProtNLM"/>
    </source>
</evidence>
<evidence type="ECO:0000313" key="3">
    <source>
        <dbReference type="EMBL" id="QDL36583.1"/>
    </source>
</evidence>
<keyword evidence="2" id="KW-1133">Transmembrane helix</keyword>
<feature type="transmembrane region" description="Helical" evidence="2">
    <location>
        <begin position="170"/>
        <end position="188"/>
    </location>
</feature>
<dbReference type="Proteomes" id="UP000316798">
    <property type="component" value="Chromosome"/>
</dbReference>
<feature type="transmembrane region" description="Helical" evidence="2">
    <location>
        <begin position="470"/>
        <end position="488"/>
    </location>
</feature>
<dbReference type="InterPro" id="IPR012334">
    <property type="entry name" value="Pectin_lyas_fold"/>
</dbReference>
<keyword evidence="2" id="KW-0472">Membrane</keyword>
<dbReference type="KEGG" id="rhf:EUB48_04175"/>
<dbReference type="AlphaFoldDB" id="A0A515D838"/>
<dbReference type="InterPro" id="IPR011050">
    <property type="entry name" value="Pectin_lyase_fold/virulence"/>
</dbReference>
<evidence type="ECO:0000313" key="4">
    <source>
        <dbReference type="Proteomes" id="UP000316798"/>
    </source>
</evidence>
<protein>
    <recommendedName>
        <fullName evidence="5">O-antigen ligase domain-containing protein</fullName>
    </recommendedName>
</protein>
<keyword evidence="4" id="KW-1185">Reference proteome</keyword>
<gene>
    <name evidence="3" type="ORF">EUB48_04175</name>
</gene>
<feature type="transmembrane region" description="Helical" evidence="2">
    <location>
        <begin position="718"/>
        <end position="738"/>
    </location>
</feature>
<dbReference type="Gene3D" id="2.160.20.10">
    <property type="entry name" value="Single-stranded right-handed beta-helix, Pectin lyase-like"/>
    <property type="match status" value="1"/>
</dbReference>
<dbReference type="SUPFAM" id="SSF51126">
    <property type="entry name" value="Pectin lyase-like"/>
    <property type="match status" value="1"/>
</dbReference>
<feature type="transmembrane region" description="Helical" evidence="2">
    <location>
        <begin position="98"/>
        <end position="120"/>
    </location>
</feature>
<name>A0A515D838_9BURK</name>
<evidence type="ECO:0000256" key="2">
    <source>
        <dbReference type="SAM" id="Phobius"/>
    </source>
</evidence>
<feature type="transmembrane region" description="Helical" evidence="2">
    <location>
        <begin position="439"/>
        <end position="458"/>
    </location>
</feature>
<feature type="transmembrane region" description="Helical" evidence="2">
    <location>
        <begin position="359"/>
        <end position="378"/>
    </location>
</feature>
<feature type="transmembrane region" description="Helical" evidence="2">
    <location>
        <begin position="330"/>
        <end position="347"/>
    </location>
</feature>
<proteinExistence type="predicted"/>
<feature type="transmembrane region" description="Helical" evidence="2">
    <location>
        <begin position="384"/>
        <end position="401"/>
    </location>
</feature>
<feature type="transmembrane region" description="Helical" evidence="2">
    <location>
        <begin position="413"/>
        <end position="433"/>
    </location>
</feature>
<dbReference type="EMBL" id="CP035503">
    <property type="protein sequence ID" value="QDL36583.1"/>
    <property type="molecule type" value="Genomic_DNA"/>
</dbReference>
<organism evidence="3 4">
    <name type="scientific">Rhodoferax sediminis</name>
    <dbReference type="NCBI Taxonomy" id="2509614"/>
    <lineage>
        <taxon>Bacteria</taxon>
        <taxon>Pseudomonadati</taxon>
        <taxon>Pseudomonadota</taxon>
        <taxon>Betaproteobacteria</taxon>
        <taxon>Burkholderiales</taxon>
        <taxon>Comamonadaceae</taxon>
        <taxon>Rhodoferax</taxon>
    </lineage>
</organism>
<accession>A0A515D838</accession>
<dbReference type="RefSeq" id="WP_142817750.1">
    <property type="nucleotide sequence ID" value="NZ_CP035503.1"/>
</dbReference>
<feature type="transmembrane region" description="Helical" evidence="2">
    <location>
        <begin position="208"/>
        <end position="231"/>
    </location>
</feature>
<keyword evidence="2" id="KW-0812">Transmembrane</keyword>
<feature type="region of interest" description="Disordered" evidence="1">
    <location>
        <begin position="931"/>
        <end position="960"/>
    </location>
</feature>
<feature type="transmembrane region" description="Helical" evidence="2">
    <location>
        <begin position="750"/>
        <end position="767"/>
    </location>
</feature>